<dbReference type="AlphaFoldDB" id="A0A5B7ST26"/>
<dbReference type="KEGG" id="asag:FGM00_14940"/>
<sequence>MAKGKRAITKAETETILLTSSSRKCCLCYGIDNDFREKYGQIAHIDGDRTNSSLNNLAWLCLVHHDKFDGKTSQSKGYTIKELRSYRDKLYLEVSAKREKSPNPLYIGRGGNIEVGQIRLFKDIPPLPENEIGLYQLLLGKWKYITRTVNRSIVKVIHSGDGCPDFKPDYIEFTTNKRYIQFAFLDCQEELNTHFLYKLEGKKIMVSYEDTNEAAFDSEIIYINAKTLILRTRSGDIVLEEGFSKIDD</sequence>
<gene>
    <name evidence="1" type="ORF">FGM00_14940</name>
</gene>
<evidence type="ECO:0000313" key="1">
    <source>
        <dbReference type="EMBL" id="QCX01342.1"/>
    </source>
</evidence>
<reference evidence="1 2" key="1">
    <citation type="submission" date="2019-05" db="EMBL/GenBank/DDBJ databases">
        <title>Genome sequencing of F202Z8.</title>
        <authorList>
            <person name="Kwon Y.M."/>
        </authorList>
    </citation>
    <scope>NUCLEOTIDE SEQUENCE [LARGE SCALE GENOMIC DNA]</scope>
    <source>
        <strain evidence="1 2">F202Z8</strain>
    </source>
</reference>
<protein>
    <submittedName>
        <fullName evidence="1">Lipocalin family protein</fullName>
    </submittedName>
</protein>
<accession>A0A5B7ST26</accession>
<proteinExistence type="predicted"/>
<organism evidence="1 2">
    <name type="scientific">Aggregatimonas sangjinii</name>
    <dbReference type="NCBI Taxonomy" id="2583587"/>
    <lineage>
        <taxon>Bacteria</taxon>
        <taxon>Pseudomonadati</taxon>
        <taxon>Bacteroidota</taxon>
        <taxon>Flavobacteriia</taxon>
        <taxon>Flavobacteriales</taxon>
        <taxon>Flavobacteriaceae</taxon>
        <taxon>Aggregatimonas</taxon>
    </lineage>
</organism>
<name>A0A5B7ST26_9FLAO</name>
<dbReference type="Proteomes" id="UP000310017">
    <property type="component" value="Chromosome"/>
</dbReference>
<dbReference type="OrthoDB" id="1451123at2"/>
<evidence type="ECO:0000313" key="2">
    <source>
        <dbReference type="Proteomes" id="UP000310017"/>
    </source>
</evidence>
<dbReference type="EMBL" id="CP040710">
    <property type="protein sequence ID" value="QCX01342.1"/>
    <property type="molecule type" value="Genomic_DNA"/>
</dbReference>
<dbReference type="RefSeq" id="WP_138853681.1">
    <property type="nucleotide sequence ID" value="NZ_CP040710.1"/>
</dbReference>
<keyword evidence="2" id="KW-1185">Reference proteome</keyword>